<feature type="compositionally biased region" description="Basic and acidic residues" evidence="6">
    <location>
        <begin position="1"/>
        <end position="11"/>
    </location>
</feature>
<dbReference type="SUPFAM" id="SSF51905">
    <property type="entry name" value="FAD/NAD(P)-binding domain"/>
    <property type="match status" value="1"/>
</dbReference>
<dbReference type="Gene3D" id="3.50.50.60">
    <property type="entry name" value="FAD/NAD(P)-binding domain"/>
    <property type="match status" value="1"/>
</dbReference>
<evidence type="ECO:0000313" key="9">
    <source>
        <dbReference type="Proteomes" id="UP001301731"/>
    </source>
</evidence>
<organism evidence="8 9">
    <name type="scientific">Streptomyces solicathayae</name>
    <dbReference type="NCBI Taxonomy" id="3081768"/>
    <lineage>
        <taxon>Bacteria</taxon>
        <taxon>Bacillati</taxon>
        <taxon>Actinomycetota</taxon>
        <taxon>Actinomycetes</taxon>
        <taxon>Kitasatosporales</taxon>
        <taxon>Streptomycetaceae</taxon>
        <taxon>Streptomyces</taxon>
    </lineage>
</organism>
<gene>
    <name evidence="8" type="ORF">R2D22_01630</name>
</gene>
<evidence type="ECO:0000256" key="5">
    <source>
        <dbReference type="ARBA" id="ARBA00023157"/>
    </source>
</evidence>
<evidence type="ECO:0000256" key="1">
    <source>
        <dbReference type="ARBA" id="ARBA00022714"/>
    </source>
</evidence>
<dbReference type="Gene3D" id="3.30.9.10">
    <property type="entry name" value="D-Amino Acid Oxidase, subunit A, domain 2"/>
    <property type="match status" value="1"/>
</dbReference>
<dbReference type="EMBL" id="CP137573">
    <property type="protein sequence ID" value="WOX20158.1"/>
    <property type="molecule type" value="Genomic_DNA"/>
</dbReference>
<keyword evidence="2" id="KW-0479">Metal-binding</keyword>
<protein>
    <submittedName>
        <fullName evidence="8">FAD-dependent oxidoreductase</fullName>
    </submittedName>
</protein>
<evidence type="ECO:0000313" key="8">
    <source>
        <dbReference type="EMBL" id="WOX20158.1"/>
    </source>
</evidence>
<dbReference type="SUPFAM" id="SSF50022">
    <property type="entry name" value="ISP domain"/>
    <property type="match status" value="1"/>
</dbReference>
<evidence type="ECO:0000256" key="6">
    <source>
        <dbReference type="SAM" id="MobiDB-lite"/>
    </source>
</evidence>
<evidence type="ECO:0000259" key="7">
    <source>
        <dbReference type="PROSITE" id="PS51296"/>
    </source>
</evidence>
<dbReference type="Pfam" id="PF00355">
    <property type="entry name" value="Rieske"/>
    <property type="match status" value="1"/>
</dbReference>
<feature type="region of interest" description="Disordered" evidence="6">
    <location>
        <begin position="498"/>
        <end position="518"/>
    </location>
</feature>
<name>A0ABZ0LMR5_9ACTN</name>
<feature type="region of interest" description="Disordered" evidence="6">
    <location>
        <begin position="1"/>
        <end position="23"/>
    </location>
</feature>
<evidence type="ECO:0000256" key="3">
    <source>
        <dbReference type="ARBA" id="ARBA00023004"/>
    </source>
</evidence>
<dbReference type="Proteomes" id="UP001301731">
    <property type="component" value="Chromosome"/>
</dbReference>
<evidence type="ECO:0000256" key="2">
    <source>
        <dbReference type="ARBA" id="ARBA00022723"/>
    </source>
</evidence>
<keyword evidence="9" id="KW-1185">Reference proteome</keyword>
<reference evidence="8 9" key="1">
    <citation type="submission" date="2023-10" db="EMBL/GenBank/DDBJ databases">
        <title>The genome sequence of Streptomyces sp. HUAS YS2.</title>
        <authorList>
            <person name="Mo P."/>
        </authorList>
    </citation>
    <scope>NUCLEOTIDE SEQUENCE [LARGE SCALE GENOMIC DNA]</scope>
    <source>
        <strain evidence="8 9">HUAS YS2</strain>
    </source>
</reference>
<dbReference type="InterPro" id="IPR006076">
    <property type="entry name" value="FAD-dep_OxRdtase"/>
</dbReference>
<dbReference type="InterPro" id="IPR036188">
    <property type="entry name" value="FAD/NAD-bd_sf"/>
</dbReference>
<dbReference type="PROSITE" id="PS51296">
    <property type="entry name" value="RIESKE"/>
    <property type="match status" value="1"/>
</dbReference>
<feature type="domain" description="Rieske" evidence="7">
    <location>
        <begin position="430"/>
        <end position="518"/>
    </location>
</feature>
<dbReference type="InterPro" id="IPR017941">
    <property type="entry name" value="Rieske_2Fe-2S"/>
</dbReference>
<dbReference type="RefSeq" id="WP_318100429.1">
    <property type="nucleotide sequence ID" value="NZ_CP137573.1"/>
</dbReference>
<dbReference type="Gene3D" id="2.102.10.10">
    <property type="entry name" value="Rieske [2Fe-2S] iron-sulphur domain"/>
    <property type="match status" value="1"/>
</dbReference>
<keyword evidence="3" id="KW-0408">Iron</keyword>
<proteinExistence type="predicted"/>
<keyword evidence="5" id="KW-1015">Disulfide bond</keyword>
<dbReference type="InterPro" id="IPR005805">
    <property type="entry name" value="Rieske_Fe-S_prot_C"/>
</dbReference>
<dbReference type="InterPro" id="IPR036922">
    <property type="entry name" value="Rieske_2Fe-2S_sf"/>
</dbReference>
<keyword evidence="4" id="KW-0411">Iron-sulfur</keyword>
<dbReference type="PRINTS" id="PR00162">
    <property type="entry name" value="RIESKE"/>
</dbReference>
<evidence type="ECO:0000256" key="4">
    <source>
        <dbReference type="ARBA" id="ARBA00023014"/>
    </source>
</evidence>
<dbReference type="PANTHER" id="PTHR13847">
    <property type="entry name" value="SARCOSINE DEHYDROGENASE-RELATED"/>
    <property type="match status" value="1"/>
</dbReference>
<sequence length="518" mass="55735">MQDPMAREHETGPASHWLATAHRRPRPRLDEDLTVDVAVIGGGIAGLATAWELARAGREAVVFEAGRILSGTTGCTTGKITALHGLRYEHLRRSVGAEGAGLYAAAQQDGVERTAALCAELEMDAELEQRSAVTYVTEPGRVADVRAETAAARAAGIEAHFVTETGLPFPVAAAVRVDGQYQFHPAAFLTLLADAFTAAGGRVYEHTRITALHELAHIRLETEDGAVIRATDAVVATGFPAFGPSSLLVRLTPRHELVVAAPMPEAADPQGMYVTSEDRTRSVRTAPYGAGRRLIVVTGESFRPGAGDVGTRYARLEGWARRYFPGFGATGAPLRWAAQDVDSIDLVPYVGHMHPGTRHVFVATGFGGWGMSNGMAAGRLLTAHLLGGPRPSWTELFDPRRPASPREWPDLVRSQKEVAAHYLGDRRHLERAEQLDTLLPGMGVVVRDHGQPRAVQRDASGVLHSLSARCTHMGCLVAYNEAEQTWECPCHGSRFAPDGTVLQGPATDPLPRRARPDV</sequence>
<dbReference type="Pfam" id="PF01266">
    <property type="entry name" value="DAO"/>
    <property type="match status" value="1"/>
</dbReference>
<accession>A0ABZ0LMR5</accession>
<keyword evidence="1" id="KW-0001">2Fe-2S</keyword>
<dbReference type="PANTHER" id="PTHR13847:SF274">
    <property type="entry name" value="RIESKE 2FE-2S IRON-SULFUR PROTEIN YHFW-RELATED"/>
    <property type="match status" value="1"/>
</dbReference>